<evidence type="ECO:0000256" key="3">
    <source>
        <dbReference type="ARBA" id="ARBA00023002"/>
    </source>
</evidence>
<organism evidence="5">
    <name type="scientific">marine metagenome</name>
    <dbReference type="NCBI Taxonomy" id="408172"/>
    <lineage>
        <taxon>unclassified sequences</taxon>
        <taxon>metagenomes</taxon>
        <taxon>ecological metagenomes</taxon>
    </lineage>
</organism>
<proteinExistence type="inferred from homology"/>
<comment type="similarity">
    <text evidence="2">Belongs to the bacterial PQQ dehydrogenase family.</text>
</comment>
<dbReference type="PANTHER" id="PTHR32303:SF4">
    <property type="entry name" value="QUINOPROTEIN GLUCOSE DEHYDROGENASE"/>
    <property type="match status" value="1"/>
</dbReference>
<evidence type="ECO:0000259" key="4">
    <source>
        <dbReference type="Pfam" id="PF01011"/>
    </source>
</evidence>
<dbReference type="SUPFAM" id="SSF50998">
    <property type="entry name" value="Quinoprotein alcohol dehydrogenase-like"/>
    <property type="match status" value="1"/>
</dbReference>
<dbReference type="InterPro" id="IPR018391">
    <property type="entry name" value="PQQ_b-propeller_rpt"/>
</dbReference>
<dbReference type="GO" id="GO:0016491">
    <property type="term" value="F:oxidoreductase activity"/>
    <property type="evidence" value="ECO:0007669"/>
    <property type="project" value="UniProtKB-KW"/>
</dbReference>
<dbReference type="PANTHER" id="PTHR32303">
    <property type="entry name" value="QUINOPROTEIN ALCOHOL DEHYDROGENASE (CYTOCHROME C)"/>
    <property type="match status" value="1"/>
</dbReference>
<evidence type="ECO:0000313" key="5">
    <source>
        <dbReference type="EMBL" id="SUZ81964.1"/>
    </source>
</evidence>
<evidence type="ECO:0000256" key="2">
    <source>
        <dbReference type="ARBA" id="ARBA00008156"/>
    </source>
</evidence>
<accession>A0A381QSK9</accession>
<sequence>MIMKSTAVVIQQKIINSWLLILILFSGTADLAVAQSQDPVAGDWRYIGGDAAHTRYSPLDQVDAGNFENLEVAWIWRGDNFGPSVDYVFRSTPIYVDGLLYTVAGQRRTIAAVDPATGETVWTYREPHTKRYDRGMRNNYGKGVAYGEVDGRGVIFASSPAFFLHALDAKTGRHLEDWGQAVPLAGFPEGGVVDLLPDLVADWAPWLDSGYTYDPDHGIPRELGNLSSSSPPIVVNGVIIVSNVHEQGYYQTRIENIPGDILAYDARTGEHLWKFHVIPRPGEFGHDTWENDAWQTVGDVSSWAPMSADPDRGIVYIPTNPPTIDFYGGFRPGDNLFGTSLLALDVRTGHREWHYQLVHHDIWNFDNPTAPVLLNVTVDGQLKPIVVQTTKQGWAYTFDRETGEPIWPIEEREVPRSEVPGEQLSPTQPFPTWPLAYDMQGLTESDLIDFTPELRQEALEIIKNYRIGPIFNPPIQTGHPSGLRSFVSCPSGATNIFGPTSADPETGILYVGSLTGCRSENIVPGHEIDEPDDPKTTGKTISDYAVINRGNFRGPQGLPIFKPPYSRITAIDMNTGEHLWWIPNGDTPDRITNHPALKDVPLPNTGVTSHPVTMVTASLLIHAEGTAGQPLLRAIDKSTGARLGAVELPASGQYGMMTYMHNERQHIVVQIAGRNQPGSLVALRLP</sequence>
<evidence type="ECO:0000256" key="1">
    <source>
        <dbReference type="ARBA" id="ARBA00001931"/>
    </source>
</evidence>
<dbReference type="InterPro" id="IPR011047">
    <property type="entry name" value="Quinoprotein_ADH-like_sf"/>
</dbReference>
<comment type="cofactor">
    <cofactor evidence="1">
        <name>pyrroloquinoline quinone</name>
        <dbReference type="ChEBI" id="CHEBI:58442"/>
    </cofactor>
</comment>
<dbReference type="AlphaFoldDB" id="A0A381QSK9"/>
<dbReference type="EMBL" id="UINC01001484">
    <property type="protein sequence ID" value="SUZ81964.1"/>
    <property type="molecule type" value="Genomic_DNA"/>
</dbReference>
<dbReference type="InterPro" id="IPR002372">
    <property type="entry name" value="PQQ_rpt_dom"/>
</dbReference>
<gene>
    <name evidence="5" type="ORF">METZ01_LOCUS34818</name>
</gene>
<dbReference type="SMART" id="SM00564">
    <property type="entry name" value="PQQ"/>
    <property type="match status" value="5"/>
</dbReference>
<dbReference type="Pfam" id="PF01011">
    <property type="entry name" value="PQQ"/>
    <property type="match status" value="1"/>
</dbReference>
<reference evidence="5" key="1">
    <citation type="submission" date="2018-05" db="EMBL/GenBank/DDBJ databases">
        <authorList>
            <person name="Lanie J.A."/>
            <person name="Ng W.-L."/>
            <person name="Kazmierczak K.M."/>
            <person name="Andrzejewski T.M."/>
            <person name="Davidsen T.M."/>
            <person name="Wayne K.J."/>
            <person name="Tettelin H."/>
            <person name="Glass J.I."/>
            <person name="Rusch D."/>
            <person name="Podicherti R."/>
            <person name="Tsui H.-C.T."/>
            <person name="Winkler M.E."/>
        </authorList>
    </citation>
    <scope>NUCLEOTIDE SEQUENCE</scope>
</reference>
<feature type="domain" description="Pyrrolo-quinoline quinone repeat" evidence="4">
    <location>
        <begin position="44"/>
        <end position="667"/>
    </location>
</feature>
<protein>
    <recommendedName>
        <fullName evidence="4">Pyrrolo-quinoline quinone repeat domain-containing protein</fullName>
    </recommendedName>
</protein>
<name>A0A381QSK9_9ZZZZ</name>
<dbReference type="Gene3D" id="2.140.10.10">
    <property type="entry name" value="Quinoprotein alcohol dehydrogenase-like superfamily"/>
    <property type="match status" value="2"/>
</dbReference>
<keyword evidence="3" id="KW-0560">Oxidoreductase</keyword>